<protein>
    <submittedName>
        <fullName evidence="2">Uncharacterized protein</fullName>
    </submittedName>
</protein>
<evidence type="ECO:0000313" key="3">
    <source>
        <dbReference type="Proteomes" id="UP000298030"/>
    </source>
</evidence>
<evidence type="ECO:0000256" key="1">
    <source>
        <dbReference type="SAM" id="MobiDB-lite"/>
    </source>
</evidence>
<name>A0A4Y7SR39_COPMI</name>
<organism evidence="2 3">
    <name type="scientific">Coprinellus micaceus</name>
    <name type="common">Glistening ink-cap mushroom</name>
    <name type="synonym">Coprinus micaceus</name>
    <dbReference type="NCBI Taxonomy" id="71717"/>
    <lineage>
        <taxon>Eukaryota</taxon>
        <taxon>Fungi</taxon>
        <taxon>Dikarya</taxon>
        <taxon>Basidiomycota</taxon>
        <taxon>Agaricomycotina</taxon>
        <taxon>Agaricomycetes</taxon>
        <taxon>Agaricomycetidae</taxon>
        <taxon>Agaricales</taxon>
        <taxon>Agaricineae</taxon>
        <taxon>Psathyrellaceae</taxon>
        <taxon>Coprinellus</taxon>
    </lineage>
</organism>
<reference evidence="2 3" key="1">
    <citation type="journal article" date="2019" name="Nat. Ecol. Evol.">
        <title>Megaphylogeny resolves global patterns of mushroom evolution.</title>
        <authorList>
            <person name="Varga T."/>
            <person name="Krizsan K."/>
            <person name="Foldi C."/>
            <person name="Dima B."/>
            <person name="Sanchez-Garcia M."/>
            <person name="Sanchez-Ramirez S."/>
            <person name="Szollosi G.J."/>
            <person name="Szarkandi J.G."/>
            <person name="Papp V."/>
            <person name="Albert L."/>
            <person name="Andreopoulos W."/>
            <person name="Angelini C."/>
            <person name="Antonin V."/>
            <person name="Barry K.W."/>
            <person name="Bougher N.L."/>
            <person name="Buchanan P."/>
            <person name="Buyck B."/>
            <person name="Bense V."/>
            <person name="Catcheside P."/>
            <person name="Chovatia M."/>
            <person name="Cooper J."/>
            <person name="Damon W."/>
            <person name="Desjardin D."/>
            <person name="Finy P."/>
            <person name="Geml J."/>
            <person name="Haridas S."/>
            <person name="Hughes K."/>
            <person name="Justo A."/>
            <person name="Karasinski D."/>
            <person name="Kautmanova I."/>
            <person name="Kiss B."/>
            <person name="Kocsube S."/>
            <person name="Kotiranta H."/>
            <person name="LaButti K.M."/>
            <person name="Lechner B.E."/>
            <person name="Liimatainen K."/>
            <person name="Lipzen A."/>
            <person name="Lukacs Z."/>
            <person name="Mihaltcheva S."/>
            <person name="Morgado L.N."/>
            <person name="Niskanen T."/>
            <person name="Noordeloos M.E."/>
            <person name="Ohm R.A."/>
            <person name="Ortiz-Santana B."/>
            <person name="Ovrebo C."/>
            <person name="Racz N."/>
            <person name="Riley R."/>
            <person name="Savchenko A."/>
            <person name="Shiryaev A."/>
            <person name="Soop K."/>
            <person name="Spirin V."/>
            <person name="Szebenyi C."/>
            <person name="Tomsovsky M."/>
            <person name="Tulloss R.E."/>
            <person name="Uehling J."/>
            <person name="Grigoriev I.V."/>
            <person name="Vagvolgyi C."/>
            <person name="Papp T."/>
            <person name="Martin F.M."/>
            <person name="Miettinen O."/>
            <person name="Hibbett D.S."/>
            <person name="Nagy L.G."/>
        </authorList>
    </citation>
    <scope>NUCLEOTIDE SEQUENCE [LARGE SCALE GENOMIC DNA]</scope>
    <source>
        <strain evidence="2 3">FP101781</strain>
    </source>
</reference>
<gene>
    <name evidence="2" type="ORF">FA13DRAFT_1325494</name>
</gene>
<sequence length="365" mass="39776">MSGKCPLFETDEPHVQHAREADAAARQALQHLAYGNRAVVGSGNNFNPTPNTVAGPSRVFALPAIGPRPHNYAQPPRPHRPLNLNPNLHAAVPLPPLQPNPFHNPGYVPVAQNPVANGLAPLGPAPHQGEWSPPIAPFPAVAPGANRGYEQQPRNDEGPIRALPFALVPAAAQVLPSAQPYRAPQPEQPRARQEPAQGGGIHWHHGLRQRAAPYNYNARQAHPNLFYRPAQVLAPAADRVEDLFVPFNNADLFGLQGIDYNANILQGLPLAYAPVNPYPQPPPQPQLQLQPQPQPHLPPQHRYQHQHQPQPQFHVGVPQAHGVFDHGQAAFAGAQMLEWPRPQAPDPAEWYLRAPERATRGAGAM</sequence>
<keyword evidence="3" id="KW-1185">Reference proteome</keyword>
<dbReference type="AlphaFoldDB" id="A0A4Y7SR39"/>
<accession>A0A4Y7SR39</accession>
<dbReference type="STRING" id="71717.A0A4Y7SR39"/>
<dbReference type="Proteomes" id="UP000298030">
    <property type="component" value="Unassembled WGS sequence"/>
</dbReference>
<feature type="region of interest" description="Disordered" evidence="1">
    <location>
        <begin position="275"/>
        <end position="309"/>
    </location>
</feature>
<comment type="caution">
    <text evidence="2">The sequence shown here is derived from an EMBL/GenBank/DDBJ whole genome shotgun (WGS) entry which is preliminary data.</text>
</comment>
<evidence type="ECO:0000313" key="2">
    <source>
        <dbReference type="EMBL" id="TEB24326.1"/>
    </source>
</evidence>
<proteinExistence type="predicted"/>
<feature type="region of interest" description="Disordered" evidence="1">
    <location>
        <begin position="180"/>
        <end position="201"/>
    </location>
</feature>
<dbReference type="EMBL" id="QPFP01000068">
    <property type="protein sequence ID" value="TEB24326.1"/>
    <property type="molecule type" value="Genomic_DNA"/>
</dbReference>
<feature type="compositionally biased region" description="Pro residues" evidence="1">
    <location>
        <begin position="276"/>
        <end position="285"/>
    </location>
</feature>